<keyword evidence="3" id="KW-0813">Transport</keyword>
<accession>B9S3I5</accession>
<dbReference type="Gene3D" id="1.10.110.10">
    <property type="entry name" value="Plant lipid-transfer and hydrophobic proteins"/>
    <property type="match status" value="1"/>
</dbReference>
<dbReference type="PANTHER" id="PTHR33076">
    <property type="entry name" value="NON-SPECIFIC LIPID-TRANSFER PROTEIN 2-RELATED"/>
    <property type="match status" value="1"/>
</dbReference>
<feature type="domain" description="Bifunctional inhibitor/plant lipid transfer protein/seed storage helical" evidence="5">
    <location>
        <begin position="32"/>
        <end position="116"/>
    </location>
</feature>
<dbReference type="GO" id="GO:0006869">
    <property type="term" value="P:lipid transport"/>
    <property type="evidence" value="ECO:0007669"/>
    <property type="project" value="InterPro"/>
</dbReference>
<comment type="function">
    <text evidence="3">Plant non-specific lipid-transfer proteins transfer phospholipids as well as galactolipids across membranes. May play a role in wax or cutin deposition in the cell walls of expanding epidermal cells and certain secretory tissues.</text>
</comment>
<protein>
    <recommendedName>
        <fullName evidence="3">Non-specific lipid-transfer protein</fullName>
    </recommendedName>
</protein>
<organism evidence="6 7">
    <name type="scientific">Ricinus communis</name>
    <name type="common">Castor bean</name>
    <dbReference type="NCBI Taxonomy" id="3988"/>
    <lineage>
        <taxon>Eukaryota</taxon>
        <taxon>Viridiplantae</taxon>
        <taxon>Streptophyta</taxon>
        <taxon>Embryophyta</taxon>
        <taxon>Tracheophyta</taxon>
        <taxon>Spermatophyta</taxon>
        <taxon>Magnoliopsida</taxon>
        <taxon>eudicotyledons</taxon>
        <taxon>Gunneridae</taxon>
        <taxon>Pentapetalae</taxon>
        <taxon>rosids</taxon>
        <taxon>fabids</taxon>
        <taxon>Malpighiales</taxon>
        <taxon>Euphorbiaceae</taxon>
        <taxon>Acalyphoideae</taxon>
        <taxon>Acalypheae</taxon>
        <taxon>Ricinus</taxon>
    </lineage>
</organism>
<dbReference type="KEGG" id="rcu:8284153"/>
<keyword evidence="2" id="KW-1015">Disulfide bond</keyword>
<comment type="similarity">
    <text evidence="1 3">Belongs to the plant LTP family.</text>
</comment>
<dbReference type="Proteomes" id="UP000008311">
    <property type="component" value="Unassembled WGS sequence"/>
</dbReference>
<evidence type="ECO:0000256" key="2">
    <source>
        <dbReference type="ARBA" id="ARBA00023157"/>
    </source>
</evidence>
<dbReference type="PRINTS" id="PR00382">
    <property type="entry name" value="LIPIDTRNSFER"/>
</dbReference>
<dbReference type="CDD" id="cd01960">
    <property type="entry name" value="nsLTP1"/>
    <property type="match status" value="1"/>
</dbReference>
<dbReference type="InterPro" id="IPR016140">
    <property type="entry name" value="Bifunc_inhib/LTP/seed_store"/>
</dbReference>
<proteinExistence type="inferred from homology"/>
<keyword evidence="7" id="KW-1185">Reference proteome</keyword>
<feature type="chain" id="PRO_5002891535" description="Non-specific lipid-transfer protein" evidence="4">
    <location>
        <begin position="30"/>
        <end position="122"/>
    </location>
</feature>
<dbReference type="SMART" id="SM00499">
    <property type="entry name" value="AAI"/>
    <property type="match status" value="1"/>
</dbReference>
<evidence type="ECO:0000256" key="1">
    <source>
        <dbReference type="ARBA" id="ARBA00009748"/>
    </source>
</evidence>
<dbReference type="Pfam" id="PF00234">
    <property type="entry name" value="Tryp_alpha_amyl"/>
    <property type="match status" value="1"/>
</dbReference>
<name>B9S3I5_RICCO</name>
<dbReference type="InParanoid" id="B9S3I5"/>
<evidence type="ECO:0000313" key="6">
    <source>
        <dbReference type="EMBL" id="EEF41787.1"/>
    </source>
</evidence>
<dbReference type="EMBL" id="EQ973859">
    <property type="protein sequence ID" value="EEF41787.1"/>
    <property type="molecule type" value="Genomic_DNA"/>
</dbReference>
<evidence type="ECO:0000256" key="4">
    <source>
        <dbReference type="SAM" id="SignalP"/>
    </source>
</evidence>
<keyword evidence="3" id="KW-0446">Lipid-binding</keyword>
<dbReference type="OrthoDB" id="1876592at2759"/>
<feature type="signal peptide" evidence="4">
    <location>
        <begin position="1"/>
        <end position="29"/>
    </location>
</feature>
<gene>
    <name evidence="6" type="ORF">RCOM_0669330</name>
</gene>
<dbReference type="AlphaFoldDB" id="B9S3I5"/>
<dbReference type="InterPro" id="IPR036312">
    <property type="entry name" value="Bifun_inhib/LTP/seed_sf"/>
</dbReference>
<keyword evidence="4" id="KW-0732">Signal</keyword>
<evidence type="ECO:0000259" key="5">
    <source>
        <dbReference type="SMART" id="SM00499"/>
    </source>
</evidence>
<dbReference type="STRING" id="3988.B9S3I5"/>
<reference evidence="7" key="1">
    <citation type="journal article" date="2010" name="Nat. Biotechnol.">
        <title>Draft genome sequence of the oilseed species Ricinus communis.</title>
        <authorList>
            <person name="Chan A.P."/>
            <person name="Crabtree J."/>
            <person name="Zhao Q."/>
            <person name="Lorenzi H."/>
            <person name="Orvis J."/>
            <person name="Puiu D."/>
            <person name="Melake-Berhan A."/>
            <person name="Jones K.M."/>
            <person name="Redman J."/>
            <person name="Chen G."/>
            <person name="Cahoon E.B."/>
            <person name="Gedil M."/>
            <person name="Stanke M."/>
            <person name="Haas B.J."/>
            <person name="Wortman J.R."/>
            <person name="Fraser-Liggett C.M."/>
            <person name="Ravel J."/>
            <person name="Rabinowicz P.D."/>
        </authorList>
    </citation>
    <scope>NUCLEOTIDE SEQUENCE [LARGE SCALE GENOMIC DNA]</scope>
    <source>
        <strain evidence="7">cv. Hale</strain>
    </source>
</reference>
<evidence type="ECO:0000256" key="3">
    <source>
        <dbReference type="RuleBase" id="RU000628"/>
    </source>
</evidence>
<dbReference type="InterPro" id="IPR000528">
    <property type="entry name" value="Plant_nsLTP"/>
</dbReference>
<evidence type="ECO:0000313" key="7">
    <source>
        <dbReference type="Proteomes" id="UP000008311"/>
    </source>
</evidence>
<dbReference type="SUPFAM" id="SSF47699">
    <property type="entry name" value="Bifunctional inhibitor/lipid-transfer protein/seed storage 2S albumin"/>
    <property type="match status" value="1"/>
</dbReference>
<dbReference type="eggNOG" id="ENOG502S79G">
    <property type="taxonomic scope" value="Eukaryota"/>
</dbReference>
<dbReference type="GO" id="GO:0008289">
    <property type="term" value="F:lipid binding"/>
    <property type="evidence" value="ECO:0007669"/>
    <property type="project" value="UniProtKB-KW"/>
</dbReference>
<sequence>MEKKVMMKMNMEAVLLLFLVSNTIKSVHGVTCTEAISTLDPCLPFLIGTEPAPTEPCCLGVERLSNEAYTKEIRREICECFKKYGPPLCVEPEKAKQLPGLCHVENPVPIDPSMDCSTVTKN</sequence>